<keyword evidence="3" id="KW-0805">Transcription regulation</keyword>
<dbReference type="RefSeq" id="WP_204659102.1">
    <property type="nucleotide sequence ID" value="NZ_CP056775.1"/>
</dbReference>
<dbReference type="InterPro" id="IPR036388">
    <property type="entry name" value="WH-like_DNA-bd_sf"/>
</dbReference>
<dbReference type="EMBL" id="CP056775">
    <property type="protein sequence ID" value="QRR03297.1"/>
    <property type="molecule type" value="Genomic_DNA"/>
</dbReference>
<dbReference type="InterPro" id="IPR004839">
    <property type="entry name" value="Aminotransferase_I/II_large"/>
</dbReference>
<keyword evidence="7" id="KW-0808">Transferase</keyword>
<dbReference type="SUPFAM" id="SSF46785">
    <property type="entry name" value="Winged helix' DNA-binding domain"/>
    <property type="match status" value="1"/>
</dbReference>
<keyword evidence="8" id="KW-1185">Reference proteome</keyword>
<dbReference type="InterPro" id="IPR015421">
    <property type="entry name" value="PyrdxlP-dep_Trfase_major"/>
</dbReference>
<feature type="domain" description="HTH gntR-type" evidence="6">
    <location>
        <begin position="21"/>
        <end position="89"/>
    </location>
</feature>
<dbReference type="PANTHER" id="PTHR46577:SF1">
    <property type="entry name" value="HTH-TYPE TRANSCRIPTIONAL REGULATORY PROTEIN GABR"/>
    <property type="match status" value="1"/>
</dbReference>
<dbReference type="InterPro" id="IPR015424">
    <property type="entry name" value="PyrdxlP-dep_Trfase"/>
</dbReference>
<dbReference type="SMART" id="SM00345">
    <property type="entry name" value="HTH_GNTR"/>
    <property type="match status" value="1"/>
</dbReference>
<dbReference type="PROSITE" id="PS50949">
    <property type="entry name" value="HTH_GNTR"/>
    <property type="match status" value="1"/>
</dbReference>
<keyword evidence="7" id="KW-0032">Aminotransferase</keyword>
<dbReference type="Gene3D" id="1.10.10.10">
    <property type="entry name" value="Winged helix-like DNA-binding domain superfamily/Winged helix DNA-binding domain"/>
    <property type="match status" value="1"/>
</dbReference>
<reference evidence="7 8" key="1">
    <citation type="submission" date="2020-06" db="EMBL/GenBank/DDBJ databases">
        <title>Dyadobacter sandarakinus sp. nov., isolated from the soil of the Arctic Yellow River Station.</title>
        <authorList>
            <person name="Zhang Y."/>
            <person name="Peng F."/>
        </authorList>
    </citation>
    <scope>NUCLEOTIDE SEQUENCE [LARGE SCALE GENOMIC DNA]</scope>
    <source>
        <strain evidence="7 8">Q3-56</strain>
    </source>
</reference>
<evidence type="ECO:0000259" key="6">
    <source>
        <dbReference type="PROSITE" id="PS50949"/>
    </source>
</evidence>
<evidence type="ECO:0000256" key="3">
    <source>
        <dbReference type="ARBA" id="ARBA00023015"/>
    </source>
</evidence>
<dbReference type="InterPro" id="IPR036390">
    <property type="entry name" value="WH_DNA-bd_sf"/>
</dbReference>
<dbReference type="CDD" id="cd07377">
    <property type="entry name" value="WHTH_GntR"/>
    <property type="match status" value="1"/>
</dbReference>
<dbReference type="InterPro" id="IPR000524">
    <property type="entry name" value="Tscrpt_reg_HTH_GntR"/>
</dbReference>
<gene>
    <name evidence="7" type="ORF">HWI92_21450</name>
</gene>
<proteinExistence type="inferred from homology"/>
<accession>A0ABX7ICV6</accession>
<comment type="similarity">
    <text evidence="1">In the C-terminal section; belongs to the class-I pyridoxal-phosphate-dependent aminotransferase family.</text>
</comment>
<dbReference type="GO" id="GO:0008483">
    <property type="term" value="F:transaminase activity"/>
    <property type="evidence" value="ECO:0007669"/>
    <property type="project" value="UniProtKB-KW"/>
</dbReference>
<name>A0ABX7ICV6_9BACT</name>
<keyword evidence="2" id="KW-0663">Pyridoxal phosphate</keyword>
<organism evidence="7 8">
    <name type="scientific">Dyadobacter sandarakinus</name>
    <dbReference type="NCBI Taxonomy" id="2747268"/>
    <lineage>
        <taxon>Bacteria</taxon>
        <taxon>Pseudomonadati</taxon>
        <taxon>Bacteroidota</taxon>
        <taxon>Cytophagia</taxon>
        <taxon>Cytophagales</taxon>
        <taxon>Spirosomataceae</taxon>
        <taxon>Dyadobacter</taxon>
    </lineage>
</organism>
<keyword evidence="5" id="KW-0804">Transcription</keyword>
<dbReference type="SUPFAM" id="SSF53383">
    <property type="entry name" value="PLP-dependent transferases"/>
    <property type="match status" value="1"/>
</dbReference>
<dbReference type="Proteomes" id="UP000612680">
    <property type="component" value="Chromosome"/>
</dbReference>
<evidence type="ECO:0000256" key="2">
    <source>
        <dbReference type="ARBA" id="ARBA00022898"/>
    </source>
</evidence>
<dbReference type="CDD" id="cd00609">
    <property type="entry name" value="AAT_like"/>
    <property type="match status" value="1"/>
</dbReference>
<evidence type="ECO:0000313" key="8">
    <source>
        <dbReference type="Proteomes" id="UP000612680"/>
    </source>
</evidence>
<evidence type="ECO:0000313" key="7">
    <source>
        <dbReference type="EMBL" id="QRR03297.1"/>
    </source>
</evidence>
<dbReference type="Pfam" id="PF00392">
    <property type="entry name" value="GntR"/>
    <property type="match status" value="1"/>
</dbReference>
<sequence>MSSPVEIPFPSIVRIERDGASPVFLQIARQMINAIQRGVLRTGVRLPGTRTLAELLDVHRKTVVAAYQELDAQGWIELVPNKGTFVAHRLPGQEDSPAGFGAELLSGYPRTAGFAFEQSMLLDRPVTLSRAGLEFTDGLPDVRLAPLGKLAKAYSSVLRRGNNRKFLGYSHVEGNSYFREKMADYLNNTRGLHIGTDNILTTRGIQMGIYLASMLLLRSGDNVVVGNLSYYVANMIFQQAGANILQVPVDEEGISIEAVRALCEMRQIRMLYITPHHHYPTTVTLSAERRMALLSLSVQYGFVILEDDHDYDFHYHSSPVLPLASADRAGMVVYVGSFCKAIAPGLRSGYLVAPANLIHELGKMRRIIDRQGDLLMEQALGELLDEGEIQRHIKKATKVYHSRRDHLQKLLDEQLSPFLRFTTPPGGLAVWTEWRKDISLMRVSRECSRYGLHLPQTLLFQNEGLSGARLGFGNLNEEELGNAVEILNTVLSKAGYVH</sequence>
<evidence type="ECO:0000256" key="1">
    <source>
        <dbReference type="ARBA" id="ARBA00005384"/>
    </source>
</evidence>
<dbReference type="InterPro" id="IPR051446">
    <property type="entry name" value="HTH_trans_reg/aminotransferase"/>
</dbReference>
<dbReference type="PANTHER" id="PTHR46577">
    <property type="entry name" value="HTH-TYPE TRANSCRIPTIONAL REGULATORY PROTEIN GABR"/>
    <property type="match status" value="1"/>
</dbReference>
<evidence type="ECO:0000256" key="4">
    <source>
        <dbReference type="ARBA" id="ARBA00023125"/>
    </source>
</evidence>
<keyword evidence="4" id="KW-0238">DNA-binding</keyword>
<evidence type="ECO:0000256" key="5">
    <source>
        <dbReference type="ARBA" id="ARBA00023163"/>
    </source>
</evidence>
<dbReference type="Pfam" id="PF00155">
    <property type="entry name" value="Aminotran_1_2"/>
    <property type="match status" value="1"/>
</dbReference>
<dbReference type="Gene3D" id="3.40.640.10">
    <property type="entry name" value="Type I PLP-dependent aspartate aminotransferase-like (Major domain)"/>
    <property type="match status" value="1"/>
</dbReference>
<protein>
    <submittedName>
        <fullName evidence="7">PLP-dependent aminotransferase family protein</fullName>
    </submittedName>
</protein>